<dbReference type="AlphaFoldDB" id="A0A382S7X3"/>
<feature type="non-terminal residue" evidence="1">
    <location>
        <position position="1"/>
    </location>
</feature>
<gene>
    <name evidence="1" type="ORF">METZ01_LOCUS358092</name>
</gene>
<organism evidence="1">
    <name type="scientific">marine metagenome</name>
    <dbReference type="NCBI Taxonomy" id="408172"/>
    <lineage>
        <taxon>unclassified sequences</taxon>
        <taxon>metagenomes</taxon>
        <taxon>ecological metagenomes</taxon>
    </lineage>
</organism>
<dbReference type="PROSITE" id="PS51257">
    <property type="entry name" value="PROKAR_LIPOPROTEIN"/>
    <property type="match status" value="1"/>
</dbReference>
<evidence type="ECO:0008006" key="2">
    <source>
        <dbReference type="Google" id="ProtNLM"/>
    </source>
</evidence>
<proteinExistence type="predicted"/>
<feature type="non-terminal residue" evidence="1">
    <location>
        <position position="244"/>
    </location>
</feature>
<dbReference type="EMBL" id="UINC01126636">
    <property type="protein sequence ID" value="SVD05238.1"/>
    <property type="molecule type" value="Genomic_DNA"/>
</dbReference>
<reference evidence="1" key="1">
    <citation type="submission" date="2018-05" db="EMBL/GenBank/DDBJ databases">
        <authorList>
            <person name="Lanie J.A."/>
            <person name="Ng W.-L."/>
            <person name="Kazmierczak K.M."/>
            <person name="Andrzejewski T.M."/>
            <person name="Davidsen T.M."/>
            <person name="Wayne K.J."/>
            <person name="Tettelin H."/>
            <person name="Glass J.I."/>
            <person name="Rusch D."/>
            <person name="Podicherti R."/>
            <person name="Tsui H.-C.T."/>
            <person name="Winkler M.E."/>
        </authorList>
    </citation>
    <scope>NUCLEOTIDE SEQUENCE</scope>
</reference>
<evidence type="ECO:0000313" key="1">
    <source>
        <dbReference type="EMBL" id="SVD05238.1"/>
    </source>
</evidence>
<protein>
    <recommendedName>
        <fullName evidence="2">Bulb-type lectin domain-containing protein</fullName>
    </recommendedName>
</protein>
<accession>A0A382S7X3</accession>
<name>A0A382S7X3_9ZZZZ</name>
<sequence length="244" mass="27369">MINRSIFFLLFIGVVFLSCDDSQSDNKLLPTEINSIHFGTYLYEDIDCSGSDIQYATIDQNGITLFDYLGDSCDDTVDCYSSNTYGLTELSQDTFLIISEEGSSITNGEIYMHGDSSLTLTYEGNNGPVEYSWDKIKDEIYSFTPVCDQEYGYTKNKADMMVYAVNDDGDLLWKNYIHGGIWDLASSVTPIQDGGYMVLGTFDGIESSGCCYTSDYDHRDIIKLDNNGTIEWQKEIEISNSGYS</sequence>